<protein>
    <submittedName>
        <fullName evidence="3">Carbohydrate porin</fullName>
    </submittedName>
</protein>
<keyword evidence="4" id="KW-1185">Reference proteome</keyword>
<dbReference type="EMBL" id="CP136862">
    <property type="protein sequence ID" value="WOJ90156.1"/>
    <property type="molecule type" value="Genomic_DNA"/>
</dbReference>
<dbReference type="InterPro" id="IPR007049">
    <property type="entry name" value="Carb-sel_porin_OprB"/>
</dbReference>
<name>A0ABZ0HTN8_9HYPH</name>
<reference evidence="3 4" key="1">
    <citation type="submission" date="2023-10" db="EMBL/GenBank/DDBJ databases">
        <title>Novel methanotroph of the genus Methylocapsa from a subarctic wetland.</title>
        <authorList>
            <person name="Belova S.E."/>
            <person name="Oshkin I.Y."/>
            <person name="Miroshnikov K."/>
            <person name="Dedysh S.N."/>
        </authorList>
    </citation>
    <scope>NUCLEOTIDE SEQUENCE [LARGE SCALE GENOMIC DNA]</scope>
    <source>
        <strain evidence="3 4">RX1</strain>
    </source>
</reference>
<dbReference type="RefSeq" id="WP_407339603.1">
    <property type="nucleotide sequence ID" value="NZ_CP136862.1"/>
</dbReference>
<dbReference type="Proteomes" id="UP001626536">
    <property type="component" value="Chromosome"/>
</dbReference>
<organism evidence="3 4">
    <name type="scientific">Methylocapsa polymorpha</name>
    <dbReference type="NCBI Taxonomy" id="3080828"/>
    <lineage>
        <taxon>Bacteria</taxon>
        <taxon>Pseudomonadati</taxon>
        <taxon>Pseudomonadota</taxon>
        <taxon>Alphaproteobacteria</taxon>
        <taxon>Hyphomicrobiales</taxon>
        <taxon>Beijerinckiaceae</taxon>
        <taxon>Methylocapsa</taxon>
    </lineage>
</organism>
<accession>A0ABZ0HTN8</accession>
<evidence type="ECO:0000313" key="4">
    <source>
        <dbReference type="Proteomes" id="UP001626536"/>
    </source>
</evidence>
<dbReference type="InterPro" id="IPR038673">
    <property type="entry name" value="OprB_sf"/>
</dbReference>
<gene>
    <name evidence="3" type="ORF">RZS28_02300</name>
</gene>
<comment type="similarity">
    <text evidence="1 2">Belongs to the OprB family.</text>
</comment>
<dbReference type="Pfam" id="PF04966">
    <property type="entry name" value="OprB"/>
    <property type="match status" value="1"/>
</dbReference>
<dbReference type="PANTHER" id="PTHR37944:SF1">
    <property type="entry name" value="PORIN B"/>
    <property type="match status" value="1"/>
</dbReference>
<evidence type="ECO:0000256" key="2">
    <source>
        <dbReference type="RuleBase" id="RU363072"/>
    </source>
</evidence>
<proteinExistence type="inferred from homology"/>
<evidence type="ECO:0000313" key="3">
    <source>
        <dbReference type="EMBL" id="WOJ90156.1"/>
    </source>
</evidence>
<dbReference type="PANTHER" id="PTHR37944">
    <property type="entry name" value="PORIN B"/>
    <property type="match status" value="1"/>
</dbReference>
<evidence type="ECO:0000256" key="1">
    <source>
        <dbReference type="ARBA" id="ARBA00008769"/>
    </source>
</evidence>
<dbReference type="Gene3D" id="2.40.160.180">
    <property type="entry name" value="Carbohydrate-selective porin OprB"/>
    <property type="match status" value="1"/>
</dbReference>
<sequence>MAAFIILSFGRDILDNDRVGAAACARLGLVSINGAGGRDALRGLAALLPILLTGLAAPACDVAHAEDMGSTPAQGVVAPPAAAESTISSLIPALGDFKKGRLDRGVDFELDYIQDTFGNPTGGVKQGASYQSVLYMKVDADLAKLAGLTGASFRVNAYQIQGCGLSAYNIDNFSNISSLEARPTTRLYELWAEQKLFADVASVRVGQLAADNELFISEFGNDLYVNGTFGWPNNTAENRPSGGPGYPLATPGARLKVTPNNQVTLLAAIFNGDPAGAGFTGLEQIKDLPG</sequence>
<dbReference type="InterPro" id="IPR052932">
    <property type="entry name" value="OprB_Porin"/>
</dbReference>